<name>W4GXY0_APHAT</name>
<dbReference type="VEuPathDB" id="FungiDB:H257_03471"/>
<sequence>MTVQVVSVGGAEILGDPKKVGDQPAQFGGVAGRNGVLVASVFAPLKVEEKSNQSRQVRVESTHTRLYDRRGHRVCAHKENFERLLWKVKVGEVGALTYMGRVRWGGLDLGSVGNGLHAAPQHAELGVSTRHDPVALAHFIDLHHVIDVLLVPVVTCVGRTHRHVDVLQHVHATGGKRLGG</sequence>
<dbReference type="GeneID" id="20805467"/>
<organism evidence="1">
    <name type="scientific">Aphanomyces astaci</name>
    <name type="common">Crayfish plague agent</name>
    <dbReference type="NCBI Taxonomy" id="112090"/>
    <lineage>
        <taxon>Eukaryota</taxon>
        <taxon>Sar</taxon>
        <taxon>Stramenopiles</taxon>
        <taxon>Oomycota</taxon>
        <taxon>Saprolegniomycetes</taxon>
        <taxon>Saprolegniales</taxon>
        <taxon>Verrucalvaceae</taxon>
        <taxon>Aphanomyces</taxon>
    </lineage>
</organism>
<accession>W4GXY0</accession>
<evidence type="ECO:0000313" key="1">
    <source>
        <dbReference type="EMBL" id="ETV84186.1"/>
    </source>
</evidence>
<protein>
    <submittedName>
        <fullName evidence="1">Uncharacterized protein</fullName>
    </submittedName>
</protein>
<dbReference type="AlphaFoldDB" id="W4GXY0"/>
<reference evidence="1" key="1">
    <citation type="submission" date="2013-12" db="EMBL/GenBank/DDBJ databases">
        <title>The Genome Sequence of Aphanomyces astaci APO3.</title>
        <authorList>
            <consortium name="The Broad Institute Genomics Platform"/>
            <person name="Russ C."/>
            <person name="Tyler B."/>
            <person name="van West P."/>
            <person name="Dieguez-Uribeondo J."/>
            <person name="Young S.K."/>
            <person name="Zeng Q."/>
            <person name="Gargeya S."/>
            <person name="Fitzgerald M."/>
            <person name="Abouelleil A."/>
            <person name="Alvarado L."/>
            <person name="Chapman S.B."/>
            <person name="Gainer-Dewar J."/>
            <person name="Goldberg J."/>
            <person name="Griggs A."/>
            <person name="Gujja S."/>
            <person name="Hansen M."/>
            <person name="Howarth C."/>
            <person name="Imamovic A."/>
            <person name="Ireland A."/>
            <person name="Larimer J."/>
            <person name="McCowan C."/>
            <person name="Murphy C."/>
            <person name="Pearson M."/>
            <person name="Poon T.W."/>
            <person name="Priest M."/>
            <person name="Roberts A."/>
            <person name="Saif S."/>
            <person name="Shea T."/>
            <person name="Sykes S."/>
            <person name="Wortman J."/>
            <person name="Nusbaum C."/>
            <person name="Birren B."/>
        </authorList>
    </citation>
    <scope>NUCLEOTIDE SEQUENCE [LARGE SCALE GENOMIC DNA]</scope>
    <source>
        <strain evidence="1">APO3</strain>
    </source>
</reference>
<gene>
    <name evidence="1" type="ORF">H257_03471</name>
</gene>
<dbReference type="RefSeq" id="XP_009825878.1">
    <property type="nucleotide sequence ID" value="XM_009827576.1"/>
</dbReference>
<proteinExistence type="predicted"/>
<dbReference type="EMBL" id="KI913119">
    <property type="protein sequence ID" value="ETV84186.1"/>
    <property type="molecule type" value="Genomic_DNA"/>
</dbReference>